<evidence type="ECO:0000259" key="4">
    <source>
        <dbReference type="PROSITE" id="PS50933"/>
    </source>
</evidence>
<gene>
    <name evidence="5" type="ORF">WJX72_010676</name>
</gene>
<evidence type="ECO:0000313" key="5">
    <source>
        <dbReference type="EMBL" id="KAK9830264.1"/>
    </source>
</evidence>
<evidence type="ECO:0008006" key="7">
    <source>
        <dbReference type="Google" id="ProtNLM"/>
    </source>
</evidence>
<keyword evidence="6" id="KW-1185">Reference proteome</keyword>
<evidence type="ECO:0000256" key="1">
    <source>
        <dbReference type="SAM" id="MobiDB-lite"/>
    </source>
</evidence>
<dbReference type="SUPFAM" id="SSF82153">
    <property type="entry name" value="FAS1 domain"/>
    <property type="match status" value="1"/>
</dbReference>
<name>A0AAW1R8Y2_9CHLO</name>
<dbReference type="PROSITE" id="PS50213">
    <property type="entry name" value="FAS1"/>
    <property type="match status" value="1"/>
</dbReference>
<dbReference type="SMART" id="SM00754">
    <property type="entry name" value="CHRD"/>
    <property type="match status" value="1"/>
</dbReference>
<dbReference type="AlphaFoldDB" id="A0AAW1R8Y2"/>
<organism evidence="5 6">
    <name type="scientific">[Myrmecia] bisecta</name>
    <dbReference type="NCBI Taxonomy" id="41462"/>
    <lineage>
        <taxon>Eukaryota</taxon>
        <taxon>Viridiplantae</taxon>
        <taxon>Chlorophyta</taxon>
        <taxon>core chlorophytes</taxon>
        <taxon>Trebouxiophyceae</taxon>
        <taxon>Trebouxiales</taxon>
        <taxon>Trebouxiaceae</taxon>
        <taxon>Myrmecia</taxon>
    </lineage>
</organism>
<evidence type="ECO:0000259" key="3">
    <source>
        <dbReference type="PROSITE" id="PS50213"/>
    </source>
</evidence>
<proteinExistence type="predicted"/>
<feature type="region of interest" description="Disordered" evidence="1">
    <location>
        <begin position="232"/>
        <end position="267"/>
    </location>
</feature>
<dbReference type="Gene3D" id="2.30.180.10">
    <property type="entry name" value="FAS1 domain"/>
    <property type="match status" value="1"/>
</dbReference>
<dbReference type="InterPro" id="IPR036378">
    <property type="entry name" value="FAS1_dom_sf"/>
</dbReference>
<feature type="domain" description="CHRD" evidence="4">
    <location>
        <begin position="24"/>
        <end position="163"/>
    </location>
</feature>
<dbReference type="Pfam" id="PF07452">
    <property type="entry name" value="CHRD"/>
    <property type="match status" value="1"/>
</dbReference>
<dbReference type="EMBL" id="JALJOR010000001">
    <property type="protein sequence ID" value="KAK9830264.1"/>
    <property type="molecule type" value="Genomic_DNA"/>
</dbReference>
<feature type="signal peptide" evidence="2">
    <location>
        <begin position="1"/>
        <end position="25"/>
    </location>
</feature>
<dbReference type="InterPro" id="IPR050904">
    <property type="entry name" value="Adhesion/Biosynth-related"/>
</dbReference>
<dbReference type="GO" id="GO:0005615">
    <property type="term" value="C:extracellular space"/>
    <property type="evidence" value="ECO:0007669"/>
    <property type="project" value="TreeGrafter"/>
</dbReference>
<accession>A0AAW1R8Y2</accession>
<dbReference type="PANTHER" id="PTHR10900:SF77">
    <property type="entry name" value="FI19380P1"/>
    <property type="match status" value="1"/>
</dbReference>
<feature type="domain" description="FAS1" evidence="3">
    <location>
        <begin position="302"/>
        <end position="460"/>
    </location>
</feature>
<comment type="caution">
    <text evidence="5">The sequence shown here is derived from an EMBL/GenBank/DDBJ whole genome shotgun (WGS) entry which is preliminary data.</text>
</comment>
<reference evidence="5 6" key="1">
    <citation type="journal article" date="2024" name="Nat. Commun.">
        <title>Phylogenomics reveals the evolutionary origins of lichenization in chlorophyte algae.</title>
        <authorList>
            <person name="Puginier C."/>
            <person name="Libourel C."/>
            <person name="Otte J."/>
            <person name="Skaloud P."/>
            <person name="Haon M."/>
            <person name="Grisel S."/>
            <person name="Petersen M."/>
            <person name="Berrin J.G."/>
            <person name="Delaux P.M."/>
            <person name="Dal Grande F."/>
            <person name="Keller J."/>
        </authorList>
    </citation>
    <scope>NUCLEOTIDE SEQUENCE [LARGE SCALE GENOMIC DNA]</scope>
    <source>
        <strain evidence="5 6">SAG 2043</strain>
    </source>
</reference>
<keyword evidence="2" id="KW-0732">Signal</keyword>
<evidence type="ECO:0000256" key="2">
    <source>
        <dbReference type="SAM" id="SignalP"/>
    </source>
</evidence>
<sequence>MAIASFWSPRLLPVSLLIFAAAVNGQGWTVLLTGANQVPFVDTAATGTGSFRFTDDTKQFMALLVTVQDLPSPRLMHVHLGSAGQDGEVITESFYTNTNPPASNFNGVLANGTFGANVLVGQLQGKPLTDLAALFDSQSTYLNIHTTDHPNGLIRGQVKPASIGGAIAVLAPAPAPSAAQLAAACYASARQDLNATLAQALQDAQAQFDESITAAQLAYTASLDLANTTCRNPGTVTATPPVARTPPRSSNAPAPSQATPPVAAAPTRSSGVLDFGFSPAAAPSVVGMNVSSFTSQTMSSNCTSLADVVAMAPGLTALKAALEAANLTSVLAARDLRWTLFAPTDQAFQVYFSSLNMTARDVLSNSTLLRAVLLNHVWAGGAPRAANLTDGQVLPTQLAGSSLVVSRASPARAPPTRKLLQGSDIYILSGGTLVRNGAANVLLADIPACKSIVHVVDALLLPAAQVLAAYVQGT</sequence>
<dbReference type="Proteomes" id="UP001489004">
    <property type="component" value="Unassembled WGS sequence"/>
</dbReference>
<dbReference type="SMART" id="SM00554">
    <property type="entry name" value="FAS1"/>
    <property type="match status" value="1"/>
</dbReference>
<feature type="chain" id="PRO_5043811015" description="CHRD domain-containing protein" evidence="2">
    <location>
        <begin position="26"/>
        <end position="474"/>
    </location>
</feature>
<evidence type="ECO:0000313" key="6">
    <source>
        <dbReference type="Proteomes" id="UP001489004"/>
    </source>
</evidence>
<dbReference type="PROSITE" id="PS50933">
    <property type="entry name" value="CHRD"/>
    <property type="match status" value="1"/>
</dbReference>
<feature type="compositionally biased region" description="Polar residues" evidence="1">
    <location>
        <begin position="249"/>
        <end position="259"/>
    </location>
</feature>
<dbReference type="PANTHER" id="PTHR10900">
    <property type="entry name" value="PERIOSTIN-RELATED"/>
    <property type="match status" value="1"/>
</dbReference>
<dbReference type="Pfam" id="PF02469">
    <property type="entry name" value="Fasciclin"/>
    <property type="match status" value="1"/>
</dbReference>
<protein>
    <recommendedName>
        <fullName evidence="7">CHRD domain-containing protein</fullName>
    </recommendedName>
</protein>
<feature type="compositionally biased region" description="Low complexity" evidence="1">
    <location>
        <begin position="235"/>
        <end position="248"/>
    </location>
</feature>
<dbReference type="InterPro" id="IPR000782">
    <property type="entry name" value="FAS1_domain"/>
</dbReference>
<dbReference type="InterPro" id="IPR010895">
    <property type="entry name" value="CHRD"/>
</dbReference>